<dbReference type="SFLD" id="SFLDG01135">
    <property type="entry name" value="C1.5.6:_HAD__Beta-PGM__Phospha"/>
    <property type="match status" value="1"/>
</dbReference>
<dbReference type="PANTHER" id="PTHR43481:SF4">
    <property type="entry name" value="GLYCEROL-1-PHOSPHATE PHOSPHOHYDROLASE 1-RELATED"/>
    <property type="match status" value="1"/>
</dbReference>
<dbReference type="RefSeq" id="WP_397090303.1">
    <property type="nucleotide sequence ID" value="NZ_JBITGY010000015.1"/>
</dbReference>
<proteinExistence type="predicted"/>
<dbReference type="GO" id="GO:0016787">
    <property type="term" value="F:hydrolase activity"/>
    <property type="evidence" value="ECO:0007669"/>
    <property type="project" value="UniProtKB-KW"/>
</dbReference>
<reference evidence="1 2" key="1">
    <citation type="submission" date="2024-10" db="EMBL/GenBank/DDBJ databases">
        <title>The Natural Products Discovery Center: Release of the First 8490 Sequenced Strains for Exploring Actinobacteria Biosynthetic Diversity.</title>
        <authorList>
            <person name="Kalkreuter E."/>
            <person name="Kautsar S.A."/>
            <person name="Yang D."/>
            <person name="Bader C.D."/>
            <person name="Teijaro C.N."/>
            <person name="Fluegel L."/>
            <person name="Davis C.M."/>
            <person name="Simpson J.R."/>
            <person name="Lauterbach L."/>
            <person name="Steele A.D."/>
            <person name="Gui C."/>
            <person name="Meng S."/>
            <person name="Li G."/>
            <person name="Viehrig K."/>
            <person name="Ye F."/>
            <person name="Su P."/>
            <person name="Kiefer A.F."/>
            <person name="Nichols A."/>
            <person name="Cepeda A.J."/>
            <person name="Yan W."/>
            <person name="Fan B."/>
            <person name="Jiang Y."/>
            <person name="Adhikari A."/>
            <person name="Zheng C.-J."/>
            <person name="Schuster L."/>
            <person name="Cowan T.M."/>
            <person name="Smanski M.J."/>
            <person name="Chevrette M.G."/>
            <person name="De Carvalho L.P.S."/>
            <person name="Shen B."/>
        </authorList>
    </citation>
    <scope>NUCLEOTIDE SEQUENCE [LARGE SCALE GENOMIC DNA]</scope>
    <source>
        <strain evidence="1 2">NPDC050545</strain>
    </source>
</reference>
<dbReference type="PANTHER" id="PTHR43481">
    <property type="entry name" value="FRUCTOSE-1-PHOSPHATE PHOSPHATASE"/>
    <property type="match status" value="1"/>
</dbReference>
<name>A0ABW7Z8M3_9ACTN</name>
<dbReference type="Pfam" id="PF13419">
    <property type="entry name" value="HAD_2"/>
    <property type="match status" value="1"/>
</dbReference>
<sequence>MPSDLPAAVLFDMDGTLVDTEGLWWQATAAVAESLGGALGPEDEPHVLGRSVEDTAAHLAPADAGAVAARLTDAFAERLATGIDLVPGALDLLRALTAAEVPTALVTASPRDIVEQVLPSLGGHRFDLVIAAEDTRRGKPYPDPYLKAARLLGVRAEECVAIEDSPTGIAAATAAGCRVVVVDPRSGLPELGAMSVS</sequence>
<protein>
    <submittedName>
        <fullName evidence="1">HAD family hydrolase</fullName>
    </submittedName>
</protein>
<dbReference type="CDD" id="cd07505">
    <property type="entry name" value="HAD_BPGM-like"/>
    <property type="match status" value="1"/>
</dbReference>
<dbReference type="SFLD" id="SFLDS00003">
    <property type="entry name" value="Haloacid_Dehalogenase"/>
    <property type="match status" value="1"/>
</dbReference>
<accession>A0ABW7Z8M3</accession>
<keyword evidence="1" id="KW-0378">Hydrolase</keyword>
<dbReference type="InterPro" id="IPR023198">
    <property type="entry name" value="PGP-like_dom2"/>
</dbReference>
<dbReference type="EMBL" id="JBITGY010000015">
    <property type="protein sequence ID" value="MFI6504534.1"/>
    <property type="molecule type" value="Genomic_DNA"/>
</dbReference>
<evidence type="ECO:0000313" key="2">
    <source>
        <dbReference type="Proteomes" id="UP001612741"/>
    </source>
</evidence>
<dbReference type="InterPro" id="IPR041492">
    <property type="entry name" value="HAD_2"/>
</dbReference>
<dbReference type="Gene3D" id="3.40.50.1000">
    <property type="entry name" value="HAD superfamily/HAD-like"/>
    <property type="match status" value="1"/>
</dbReference>
<dbReference type="Gene3D" id="1.10.150.240">
    <property type="entry name" value="Putative phosphatase, domain 2"/>
    <property type="match status" value="1"/>
</dbReference>
<dbReference type="SUPFAM" id="SSF56784">
    <property type="entry name" value="HAD-like"/>
    <property type="match status" value="1"/>
</dbReference>
<dbReference type="PRINTS" id="PR00413">
    <property type="entry name" value="HADHALOGNASE"/>
</dbReference>
<organism evidence="1 2">
    <name type="scientific">Nonomuraea typhae</name>
    <dbReference type="NCBI Taxonomy" id="2603600"/>
    <lineage>
        <taxon>Bacteria</taxon>
        <taxon>Bacillati</taxon>
        <taxon>Actinomycetota</taxon>
        <taxon>Actinomycetes</taxon>
        <taxon>Streptosporangiales</taxon>
        <taxon>Streptosporangiaceae</taxon>
        <taxon>Nonomuraea</taxon>
    </lineage>
</organism>
<keyword evidence="2" id="KW-1185">Reference proteome</keyword>
<dbReference type="InterPro" id="IPR006439">
    <property type="entry name" value="HAD-SF_hydro_IA"/>
</dbReference>
<comment type="caution">
    <text evidence="1">The sequence shown here is derived from an EMBL/GenBank/DDBJ whole genome shotgun (WGS) entry which is preliminary data.</text>
</comment>
<dbReference type="Proteomes" id="UP001612741">
    <property type="component" value="Unassembled WGS sequence"/>
</dbReference>
<evidence type="ECO:0000313" key="1">
    <source>
        <dbReference type="EMBL" id="MFI6504534.1"/>
    </source>
</evidence>
<dbReference type="NCBIfam" id="TIGR01509">
    <property type="entry name" value="HAD-SF-IA-v3"/>
    <property type="match status" value="1"/>
</dbReference>
<dbReference type="InterPro" id="IPR051806">
    <property type="entry name" value="HAD-like_SPP"/>
</dbReference>
<dbReference type="InterPro" id="IPR036412">
    <property type="entry name" value="HAD-like_sf"/>
</dbReference>
<dbReference type="InterPro" id="IPR023214">
    <property type="entry name" value="HAD_sf"/>
</dbReference>
<gene>
    <name evidence="1" type="ORF">ACIBG2_44615</name>
</gene>
<dbReference type="SFLD" id="SFLDG01129">
    <property type="entry name" value="C1.5:_HAD__Beta-PGM__Phosphata"/>
    <property type="match status" value="1"/>
</dbReference>